<name>A0A7W6DX09_9RHOB</name>
<dbReference type="AlphaFoldDB" id="A0A7W6DX09"/>
<dbReference type="RefSeq" id="WP_183969848.1">
    <property type="nucleotide sequence ID" value="NZ_BAABBZ010000016.1"/>
</dbReference>
<gene>
    <name evidence="2" type="ORF">GGQ68_004556</name>
</gene>
<evidence type="ECO:0008006" key="4">
    <source>
        <dbReference type="Google" id="ProtNLM"/>
    </source>
</evidence>
<feature type="signal peptide" evidence="1">
    <location>
        <begin position="1"/>
        <end position="19"/>
    </location>
</feature>
<evidence type="ECO:0000313" key="2">
    <source>
        <dbReference type="EMBL" id="MBB3988200.1"/>
    </source>
</evidence>
<organism evidence="2 3">
    <name type="scientific">Sagittula marina</name>
    <dbReference type="NCBI Taxonomy" id="943940"/>
    <lineage>
        <taxon>Bacteria</taxon>
        <taxon>Pseudomonadati</taxon>
        <taxon>Pseudomonadota</taxon>
        <taxon>Alphaproteobacteria</taxon>
        <taxon>Rhodobacterales</taxon>
        <taxon>Roseobacteraceae</taxon>
        <taxon>Sagittula</taxon>
    </lineage>
</organism>
<comment type="caution">
    <text evidence="2">The sequence shown here is derived from an EMBL/GenBank/DDBJ whole genome shotgun (WGS) entry which is preliminary data.</text>
</comment>
<evidence type="ECO:0000313" key="3">
    <source>
        <dbReference type="Proteomes" id="UP000541426"/>
    </source>
</evidence>
<reference evidence="2 3" key="1">
    <citation type="submission" date="2020-08" db="EMBL/GenBank/DDBJ databases">
        <title>Genomic Encyclopedia of Type Strains, Phase IV (KMG-IV): sequencing the most valuable type-strain genomes for metagenomic binning, comparative biology and taxonomic classification.</title>
        <authorList>
            <person name="Goeker M."/>
        </authorList>
    </citation>
    <scope>NUCLEOTIDE SEQUENCE [LARGE SCALE GENOMIC DNA]</scope>
    <source>
        <strain evidence="2 3">DSM 102235</strain>
    </source>
</reference>
<protein>
    <recommendedName>
        <fullName evidence="4">NADH dehydrogenase subunit E</fullName>
    </recommendedName>
</protein>
<dbReference type="EMBL" id="JACIEJ010000017">
    <property type="protein sequence ID" value="MBB3988200.1"/>
    <property type="molecule type" value="Genomic_DNA"/>
</dbReference>
<keyword evidence="3" id="KW-1185">Reference proteome</keyword>
<dbReference type="Pfam" id="PF17267">
    <property type="entry name" value="DUF5333"/>
    <property type="match status" value="1"/>
</dbReference>
<accession>A0A7W6DX09</accession>
<feature type="chain" id="PRO_5030650827" description="NADH dehydrogenase subunit E" evidence="1">
    <location>
        <begin position="20"/>
        <end position="130"/>
    </location>
</feature>
<keyword evidence="1" id="KW-0732">Signal</keyword>
<proteinExistence type="predicted"/>
<evidence type="ECO:0000256" key="1">
    <source>
        <dbReference type="SAM" id="SignalP"/>
    </source>
</evidence>
<dbReference type="InterPro" id="IPR020349">
    <property type="entry name" value="Uncharacterised_14.7kDa"/>
</dbReference>
<sequence>MRLIPVLTLCLALAAPAFAKPHLREVPEIDDTLMQIAIADEIRKTCDDINARMIRAFAQVTQLESRAKSLGYSSDEIDDYVSSKSEKRRMREKASGWLAAQGVKADDDKALCAFGKAQIKKDTYIGSLLR</sequence>
<dbReference type="Proteomes" id="UP000541426">
    <property type="component" value="Unassembled WGS sequence"/>
</dbReference>